<keyword evidence="6" id="KW-1185">Reference proteome</keyword>
<comment type="subcellular location">
    <subcellularLocation>
        <location evidence="2">Nucleus</location>
    </subcellularLocation>
</comment>
<feature type="compositionally biased region" description="Polar residues" evidence="3">
    <location>
        <begin position="1"/>
        <end position="12"/>
    </location>
</feature>
<gene>
    <name evidence="5" type="ORF">L484_007368</name>
</gene>
<dbReference type="PANTHER" id="PTHR33077:SF8">
    <property type="entry name" value="PROTEIN TIFY 8"/>
    <property type="match status" value="1"/>
</dbReference>
<evidence type="ECO:0000259" key="4">
    <source>
        <dbReference type="PROSITE" id="PS51320"/>
    </source>
</evidence>
<feature type="compositionally biased region" description="Low complexity" evidence="3">
    <location>
        <begin position="58"/>
        <end position="79"/>
    </location>
</feature>
<feature type="compositionally biased region" description="Polar residues" evidence="3">
    <location>
        <begin position="421"/>
        <end position="434"/>
    </location>
</feature>
<dbReference type="SMART" id="SM00979">
    <property type="entry name" value="TIFY"/>
    <property type="match status" value="1"/>
</dbReference>
<protein>
    <recommendedName>
        <fullName evidence="2">Protein TIFY</fullName>
    </recommendedName>
    <alternativeName>
        <fullName evidence="2">Jasmonate ZIM domain-containing protein</fullName>
    </alternativeName>
</protein>
<feature type="domain" description="Tify" evidence="4">
    <location>
        <begin position="308"/>
        <end position="343"/>
    </location>
</feature>
<evidence type="ECO:0000313" key="6">
    <source>
        <dbReference type="Proteomes" id="UP000030645"/>
    </source>
</evidence>
<evidence type="ECO:0000313" key="5">
    <source>
        <dbReference type="EMBL" id="EXC20786.1"/>
    </source>
</evidence>
<keyword evidence="2" id="KW-0539">Nucleus</keyword>
<name>W9S1B5_9ROSA</name>
<feature type="compositionally biased region" description="Low complexity" evidence="3">
    <location>
        <begin position="294"/>
        <end position="305"/>
    </location>
</feature>
<evidence type="ECO:0000256" key="2">
    <source>
        <dbReference type="RuleBase" id="RU369065"/>
    </source>
</evidence>
<dbReference type="PROSITE" id="PS51320">
    <property type="entry name" value="TIFY"/>
    <property type="match status" value="1"/>
</dbReference>
<comment type="function">
    <text evidence="2">Repressor of jasmonate responses.</text>
</comment>
<evidence type="ECO:0000256" key="1">
    <source>
        <dbReference type="ARBA" id="ARBA00008614"/>
    </source>
</evidence>
<dbReference type="GO" id="GO:2000022">
    <property type="term" value="P:regulation of jasmonic acid mediated signaling pathway"/>
    <property type="evidence" value="ECO:0007669"/>
    <property type="project" value="UniProtKB-UniRule"/>
</dbReference>
<dbReference type="eggNOG" id="ENOG502QREB">
    <property type="taxonomic scope" value="Eukaryota"/>
</dbReference>
<dbReference type="EMBL" id="KE345921">
    <property type="protein sequence ID" value="EXC20786.1"/>
    <property type="molecule type" value="Genomic_DNA"/>
</dbReference>
<dbReference type="GO" id="GO:0005634">
    <property type="term" value="C:nucleus"/>
    <property type="evidence" value="ECO:0007669"/>
    <property type="project" value="UniProtKB-SubCell"/>
</dbReference>
<feature type="compositionally biased region" description="Polar residues" evidence="3">
    <location>
        <begin position="241"/>
        <end position="250"/>
    </location>
</feature>
<feature type="region of interest" description="Disordered" evidence="3">
    <location>
        <begin position="393"/>
        <end position="446"/>
    </location>
</feature>
<dbReference type="STRING" id="981085.W9S1B5"/>
<dbReference type="Pfam" id="PF06200">
    <property type="entry name" value="tify"/>
    <property type="match status" value="1"/>
</dbReference>
<proteinExistence type="inferred from homology"/>
<comment type="similarity">
    <text evidence="1 2">Belongs to the TIFY/JAZ family.</text>
</comment>
<dbReference type="AlphaFoldDB" id="W9S1B5"/>
<reference evidence="6" key="1">
    <citation type="submission" date="2013-01" db="EMBL/GenBank/DDBJ databases">
        <title>Draft Genome Sequence of a Mulberry Tree, Morus notabilis C.K. Schneid.</title>
        <authorList>
            <person name="He N."/>
            <person name="Zhao S."/>
        </authorList>
    </citation>
    <scope>NUCLEOTIDE SEQUENCE</scope>
</reference>
<dbReference type="InterPro" id="IPR010399">
    <property type="entry name" value="Tify_dom"/>
</dbReference>
<dbReference type="GO" id="GO:0031347">
    <property type="term" value="P:regulation of defense response"/>
    <property type="evidence" value="ECO:0007669"/>
    <property type="project" value="UniProtKB-UniRule"/>
</dbReference>
<accession>W9S1B5</accession>
<evidence type="ECO:0000256" key="3">
    <source>
        <dbReference type="SAM" id="MobiDB-lite"/>
    </source>
</evidence>
<dbReference type="PANTHER" id="PTHR33077">
    <property type="entry name" value="PROTEIN TIFY 4A-RELATED-RELATED"/>
    <property type="match status" value="1"/>
</dbReference>
<feature type="compositionally biased region" description="Polar residues" evidence="3">
    <location>
        <begin position="128"/>
        <end position="137"/>
    </location>
</feature>
<organism evidence="5 6">
    <name type="scientific">Morus notabilis</name>
    <dbReference type="NCBI Taxonomy" id="981085"/>
    <lineage>
        <taxon>Eukaryota</taxon>
        <taxon>Viridiplantae</taxon>
        <taxon>Streptophyta</taxon>
        <taxon>Embryophyta</taxon>
        <taxon>Tracheophyta</taxon>
        <taxon>Spermatophyta</taxon>
        <taxon>Magnoliopsida</taxon>
        <taxon>eudicotyledons</taxon>
        <taxon>Gunneridae</taxon>
        <taxon>Pentapetalae</taxon>
        <taxon>rosids</taxon>
        <taxon>fabids</taxon>
        <taxon>Rosales</taxon>
        <taxon>Moraceae</taxon>
        <taxon>Moreae</taxon>
        <taxon>Morus</taxon>
    </lineage>
</organism>
<feature type="region of interest" description="Disordered" evidence="3">
    <location>
        <begin position="1"/>
        <end position="149"/>
    </location>
</feature>
<dbReference type="InterPro" id="IPR040390">
    <property type="entry name" value="TIFY/JAZ"/>
</dbReference>
<dbReference type="Proteomes" id="UP000030645">
    <property type="component" value="Unassembled WGS sequence"/>
</dbReference>
<keyword evidence="2" id="KW-1184">Jasmonic acid signaling pathway</keyword>
<feature type="region of interest" description="Disordered" evidence="3">
    <location>
        <begin position="240"/>
        <end position="309"/>
    </location>
</feature>
<sequence length="446" mass="46519">MAQQSMPNNADNNGGGQHHHHHQQQQQPKHENQLLLAKPIFHDFFGAKPNDSSAVGFGPKAAEPSPSASASASASFGASSAGGRGPISTTSDLASERRGGNHLEGVPFYGARSDISGPEISNKIVGSKRSNSDTTFMGPSRDGIPQMGPDSLEGSQLLKLLRNGAGGERIRRFNEEEVVFGSQQIRPTSASLIFQPPSGVSKLDRSIPMNAGPTVQYPPRGGHFVPFVAQVPSNRFRDANASPTNISQSAADEGSRTGIKGPGILSSINAGGGSSERNVSGALPSGSRQKGVTIISEPESSNPSSRHGFAGSRQMTIFYGGQAHVFDDVHPNKADVIVALAGSNGGSWSTTFSPKSTVKLAGETHVPGGEVETGNANNMALLREYRGRLSIPGSSNQGVGFGDRMPTPTVDGRIPIVGGHQVSTATTSMRNSVQAAEPTSKEKSEL</sequence>
<dbReference type="GO" id="GO:0009611">
    <property type="term" value="P:response to wounding"/>
    <property type="evidence" value="ECO:0007669"/>
    <property type="project" value="UniProtKB-UniRule"/>
</dbReference>
<comment type="domain">
    <text evidence="2">The jas domain is required for interaction with COI1.</text>
</comment>